<evidence type="ECO:0000313" key="2">
    <source>
        <dbReference type="EMBL" id="KKD38490.1"/>
    </source>
</evidence>
<protein>
    <submittedName>
        <fullName evidence="2">Uncharacterized protein</fullName>
    </submittedName>
</protein>
<evidence type="ECO:0000313" key="3">
    <source>
        <dbReference type="Proteomes" id="UP000033607"/>
    </source>
</evidence>
<reference evidence="2 3" key="1">
    <citation type="submission" date="2015-06" db="EMBL/GenBank/DDBJ databases">
        <title>Draft genome assembly of filamentous brackish cyanobacterium Limnoraphis robusta strain CS-951.</title>
        <authorList>
            <person name="Willis A."/>
            <person name="Parks M."/>
            <person name="Burford M.A."/>
        </authorList>
    </citation>
    <scope>NUCLEOTIDE SEQUENCE [LARGE SCALE GENOMIC DNA]</scope>
    <source>
        <strain evidence="2 3">CS-951</strain>
    </source>
</reference>
<proteinExistence type="predicted"/>
<organism evidence="2 3">
    <name type="scientific">Limnoraphis robusta CS-951</name>
    <dbReference type="NCBI Taxonomy" id="1637645"/>
    <lineage>
        <taxon>Bacteria</taxon>
        <taxon>Bacillati</taxon>
        <taxon>Cyanobacteriota</taxon>
        <taxon>Cyanophyceae</taxon>
        <taxon>Oscillatoriophycideae</taxon>
        <taxon>Oscillatoriales</taxon>
        <taxon>Sirenicapillariaceae</taxon>
        <taxon>Limnoraphis</taxon>
    </lineage>
</organism>
<keyword evidence="1" id="KW-0812">Transmembrane</keyword>
<evidence type="ECO:0000256" key="1">
    <source>
        <dbReference type="SAM" id="Phobius"/>
    </source>
</evidence>
<keyword evidence="1" id="KW-1133">Transmembrane helix</keyword>
<dbReference type="AlphaFoldDB" id="A0A0F5YJX0"/>
<comment type="caution">
    <text evidence="2">The sequence shown here is derived from an EMBL/GenBank/DDBJ whole genome shotgun (WGS) entry which is preliminary data.</text>
</comment>
<name>A0A0F5YJX0_9CYAN</name>
<accession>A0A0F5YJX0</accession>
<keyword evidence="1" id="KW-0472">Membrane</keyword>
<sequence>MNQIRRFNRTQPRYCKGILEHFFLELVVSLITGFLLVQVNFPEAIPSLSVGGQTVKSTLVNEVK</sequence>
<feature type="transmembrane region" description="Helical" evidence="1">
    <location>
        <begin position="21"/>
        <end position="41"/>
    </location>
</feature>
<gene>
    <name evidence="2" type="ORF">WN50_08530</name>
</gene>
<dbReference type="Proteomes" id="UP000033607">
    <property type="component" value="Unassembled WGS sequence"/>
</dbReference>
<dbReference type="EMBL" id="LATL02000095">
    <property type="protein sequence ID" value="KKD38490.1"/>
    <property type="molecule type" value="Genomic_DNA"/>
</dbReference>